<dbReference type="EMBL" id="ML991814">
    <property type="protein sequence ID" value="KAF2232581.1"/>
    <property type="molecule type" value="Genomic_DNA"/>
</dbReference>
<dbReference type="PANTHER" id="PTHR46310">
    <property type="entry name" value="AMIDASE 1"/>
    <property type="match status" value="1"/>
</dbReference>
<dbReference type="AlphaFoldDB" id="A0A6A6H3Y2"/>
<dbReference type="Pfam" id="PF26053">
    <property type="entry name" value="DUF8016"/>
    <property type="match status" value="1"/>
</dbReference>
<dbReference type="Pfam" id="PF01425">
    <property type="entry name" value="Amidase"/>
    <property type="match status" value="1"/>
</dbReference>
<sequence>MVEHRTLSPLNSSPHHIFKIGYKDYLTLPVSTDNKSFNPSQSSFELLAGASRLSDGGRHGVPFTFIHCAADQSIDCNWIEKNLKTWLHVDDVFCHDFLIAVIFVVREGSRIDLAALSRGMQENWGTRWCTVISQQSVPLGNCSGPHVFWKGEIWKAYRLYDDVNETFMTSIRASSNFGSFQALRVSGDFYQSLSVAVPSRIQPPELDNKPLQGIRFAVKDVFEIEGLRVTAGSRAFYSVSKSSRATAPSIQRLIDAGGMLLGTLKLGSLIAREEPSESVDYHAAFNPRGDGYQSAWSSSGGCGAASASYDWIDFTLGTDTTGSSRRPALANGTFQIRLSHNVLSMEGVVASFPPFDAPAMFARNIVNLEDWVSVWIDAAKGSYDKLPISLIYLQDFLPVENKVQMQHVDKFISDFESTYGIKTEKVSLAKIWHAAPPIGADDPCLQSFLKDVGLNSFCYGTYRCFDRFRCEYWERFGKLPYVNPVTRWRW</sequence>
<feature type="domain" description="Scytalone dehydratase-like protein Arp1 N-terminal" evidence="2">
    <location>
        <begin position="56"/>
        <end position="129"/>
    </location>
</feature>
<dbReference type="Gene3D" id="3.90.1300.10">
    <property type="entry name" value="Amidase signature (AS) domain"/>
    <property type="match status" value="1"/>
</dbReference>
<protein>
    <submittedName>
        <fullName evidence="3">Amidase signature enzyme</fullName>
    </submittedName>
</protein>
<evidence type="ECO:0000313" key="4">
    <source>
        <dbReference type="Proteomes" id="UP000800092"/>
    </source>
</evidence>
<dbReference type="PANTHER" id="PTHR46310:SF7">
    <property type="entry name" value="AMIDASE 1"/>
    <property type="match status" value="1"/>
</dbReference>
<dbReference type="InterPro" id="IPR058329">
    <property type="entry name" value="Arp1_N"/>
</dbReference>
<dbReference type="OrthoDB" id="5423360at2759"/>
<feature type="domain" description="Amidase" evidence="1">
    <location>
        <begin position="207"/>
        <end position="387"/>
    </location>
</feature>
<proteinExistence type="predicted"/>
<dbReference type="Proteomes" id="UP000800092">
    <property type="component" value="Unassembled WGS sequence"/>
</dbReference>
<dbReference type="InterPro" id="IPR036928">
    <property type="entry name" value="AS_sf"/>
</dbReference>
<name>A0A6A6H3Y2_VIRVR</name>
<evidence type="ECO:0000313" key="3">
    <source>
        <dbReference type="EMBL" id="KAF2232581.1"/>
    </source>
</evidence>
<organism evidence="3 4">
    <name type="scientific">Viridothelium virens</name>
    <name type="common">Speckled blister lichen</name>
    <name type="synonym">Trypethelium virens</name>
    <dbReference type="NCBI Taxonomy" id="1048519"/>
    <lineage>
        <taxon>Eukaryota</taxon>
        <taxon>Fungi</taxon>
        <taxon>Dikarya</taxon>
        <taxon>Ascomycota</taxon>
        <taxon>Pezizomycotina</taxon>
        <taxon>Dothideomycetes</taxon>
        <taxon>Dothideomycetes incertae sedis</taxon>
        <taxon>Trypetheliales</taxon>
        <taxon>Trypetheliaceae</taxon>
        <taxon>Viridothelium</taxon>
    </lineage>
</organism>
<dbReference type="InterPro" id="IPR023631">
    <property type="entry name" value="Amidase_dom"/>
</dbReference>
<gene>
    <name evidence="3" type="ORF">EV356DRAFT_449850</name>
</gene>
<evidence type="ECO:0000259" key="2">
    <source>
        <dbReference type="Pfam" id="PF26053"/>
    </source>
</evidence>
<dbReference type="SUPFAM" id="SSF75304">
    <property type="entry name" value="Amidase signature (AS) enzymes"/>
    <property type="match status" value="1"/>
</dbReference>
<reference evidence="3" key="1">
    <citation type="journal article" date="2020" name="Stud. Mycol.">
        <title>101 Dothideomycetes genomes: a test case for predicting lifestyles and emergence of pathogens.</title>
        <authorList>
            <person name="Haridas S."/>
            <person name="Albert R."/>
            <person name="Binder M."/>
            <person name="Bloem J."/>
            <person name="Labutti K."/>
            <person name="Salamov A."/>
            <person name="Andreopoulos B."/>
            <person name="Baker S."/>
            <person name="Barry K."/>
            <person name="Bills G."/>
            <person name="Bluhm B."/>
            <person name="Cannon C."/>
            <person name="Castanera R."/>
            <person name="Culley D."/>
            <person name="Daum C."/>
            <person name="Ezra D."/>
            <person name="Gonzalez J."/>
            <person name="Henrissat B."/>
            <person name="Kuo A."/>
            <person name="Liang C."/>
            <person name="Lipzen A."/>
            <person name="Lutzoni F."/>
            <person name="Magnuson J."/>
            <person name="Mondo S."/>
            <person name="Nolan M."/>
            <person name="Ohm R."/>
            <person name="Pangilinan J."/>
            <person name="Park H.-J."/>
            <person name="Ramirez L."/>
            <person name="Alfaro M."/>
            <person name="Sun H."/>
            <person name="Tritt A."/>
            <person name="Yoshinaga Y."/>
            <person name="Zwiers L.-H."/>
            <person name="Turgeon B."/>
            <person name="Goodwin S."/>
            <person name="Spatafora J."/>
            <person name="Crous P."/>
            <person name="Grigoriev I."/>
        </authorList>
    </citation>
    <scope>NUCLEOTIDE SEQUENCE</scope>
    <source>
        <strain evidence="3">Tuck. ex Michener</strain>
    </source>
</reference>
<keyword evidence="4" id="KW-1185">Reference proteome</keyword>
<accession>A0A6A6H3Y2</accession>
<evidence type="ECO:0000259" key="1">
    <source>
        <dbReference type="Pfam" id="PF01425"/>
    </source>
</evidence>